<sequence length="204" mass="22914">MYFNGNEDKLLSPLHSAAPLSSQHPSITENDILRYHELLQTILIDKSSPMDANSSFNIQSLEVNSGRTVGGIPGREIHSLESAFATNSLPVDFDFASIKVIPTFRKSEPELRDIVSRLLCPPPNAFVYSVLSINWVVGVIGYNNFEYRREDARFILKQDSSIRKYGRELGIPASYHEWLCGDSPDQSATEQGMILVAEFFETEL</sequence>
<dbReference type="Proteomes" id="UP000799778">
    <property type="component" value="Unassembled WGS sequence"/>
</dbReference>
<accession>A0A6A5XLD1</accession>
<protein>
    <submittedName>
        <fullName evidence="1">Uncharacterized protein</fullName>
    </submittedName>
</protein>
<dbReference type="GeneID" id="54283441"/>
<dbReference type="EMBL" id="ML978071">
    <property type="protein sequence ID" value="KAF2013617.1"/>
    <property type="molecule type" value="Genomic_DNA"/>
</dbReference>
<dbReference type="AlphaFoldDB" id="A0A6A5XLD1"/>
<evidence type="ECO:0000313" key="2">
    <source>
        <dbReference type="Proteomes" id="UP000799778"/>
    </source>
</evidence>
<keyword evidence="2" id="KW-1185">Reference proteome</keyword>
<name>A0A6A5XLD1_9PLEO</name>
<dbReference type="RefSeq" id="XP_033381956.1">
    <property type="nucleotide sequence ID" value="XM_033526044.1"/>
</dbReference>
<gene>
    <name evidence="1" type="ORF">BU24DRAFT_411340</name>
</gene>
<evidence type="ECO:0000313" key="1">
    <source>
        <dbReference type="EMBL" id="KAF2013617.1"/>
    </source>
</evidence>
<reference evidence="1" key="1">
    <citation type="journal article" date="2020" name="Stud. Mycol.">
        <title>101 Dothideomycetes genomes: a test case for predicting lifestyles and emergence of pathogens.</title>
        <authorList>
            <person name="Haridas S."/>
            <person name="Albert R."/>
            <person name="Binder M."/>
            <person name="Bloem J."/>
            <person name="Labutti K."/>
            <person name="Salamov A."/>
            <person name="Andreopoulos B."/>
            <person name="Baker S."/>
            <person name="Barry K."/>
            <person name="Bills G."/>
            <person name="Bluhm B."/>
            <person name="Cannon C."/>
            <person name="Castanera R."/>
            <person name="Culley D."/>
            <person name="Daum C."/>
            <person name="Ezra D."/>
            <person name="Gonzalez J."/>
            <person name="Henrissat B."/>
            <person name="Kuo A."/>
            <person name="Liang C."/>
            <person name="Lipzen A."/>
            <person name="Lutzoni F."/>
            <person name="Magnuson J."/>
            <person name="Mondo S."/>
            <person name="Nolan M."/>
            <person name="Ohm R."/>
            <person name="Pangilinan J."/>
            <person name="Park H.-J."/>
            <person name="Ramirez L."/>
            <person name="Alfaro M."/>
            <person name="Sun H."/>
            <person name="Tritt A."/>
            <person name="Yoshinaga Y."/>
            <person name="Zwiers L.-H."/>
            <person name="Turgeon B."/>
            <person name="Goodwin S."/>
            <person name="Spatafora J."/>
            <person name="Crous P."/>
            <person name="Grigoriev I."/>
        </authorList>
    </citation>
    <scope>NUCLEOTIDE SEQUENCE</scope>
    <source>
        <strain evidence="1">CBS 175.79</strain>
    </source>
</reference>
<dbReference type="OrthoDB" id="3927820at2759"/>
<proteinExistence type="predicted"/>
<organism evidence="1 2">
    <name type="scientific">Aaosphaeria arxii CBS 175.79</name>
    <dbReference type="NCBI Taxonomy" id="1450172"/>
    <lineage>
        <taxon>Eukaryota</taxon>
        <taxon>Fungi</taxon>
        <taxon>Dikarya</taxon>
        <taxon>Ascomycota</taxon>
        <taxon>Pezizomycotina</taxon>
        <taxon>Dothideomycetes</taxon>
        <taxon>Pleosporomycetidae</taxon>
        <taxon>Pleosporales</taxon>
        <taxon>Pleosporales incertae sedis</taxon>
        <taxon>Aaosphaeria</taxon>
    </lineage>
</organism>